<keyword evidence="1" id="KW-0732">Signal</keyword>
<dbReference type="AlphaFoldDB" id="A0A6G5A1G3"/>
<name>A0A6G5A1G3_RHIMP</name>
<proteinExistence type="predicted"/>
<reference evidence="2" key="1">
    <citation type="submission" date="2020-03" db="EMBL/GenBank/DDBJ databases">
        <title>A transcriptome and proteome of the tick Rhipicephalus microplus shaped by the genetic composition of its hosts and developmental stage.</title>
        <authorList>
            <person name="Garcia G.R."/>
            <person name="Ribeiro J.M.C."/>
            <person name="Maruyama S.R."/>
            <person name="Gardinasse L.G."/>
            <person name="Nelson K."/>
            <person name="Ferreira B.R."/>
            <person name="Andrade T.G."/>
            <person name="Santos I.K.F.M."/>
        </authorList>
    </citation>
    <scope>NUCLEOTIDE SEQUENCE</scope>
    <source>
        <strain evidence="2">NSGR</strain>
        <tissue evidence="2">Salivary glands</tissue>
    </source>
</reference>
<evidence type="ECO:0000313" key="2">
    <source>
        <dbReference type="EMBL" id="NIE44418.1"/>
    </source>
</evidence>
<organism evidence="2">
    <name type="scientific">Rhipicephalus microplus</name>
    <name type="common">Cattle tick</name>
    <name type="synonym">Boophilus microplus</name>
    <dbReference type="NCBI Taxonomy" id="6941"/>
    <lineage>
        <taxon>Eukaryota</taxon>
        <taxon>Metazoa</taxon>
        <taxon>Ecdysozoa</taxon>
        <taxon>Arthropoda</taxon>
        <taxon>Chelicerata</taxon>
        <taxon>Arachnida</taxon>
        <taxon>Acari</taxon>
        <taxon>Parasitiformes</taxon>
        <taxon>Ixodida</taxon>
        <taxon>Ixodoidea</taxon>
        <taxon>Ixodidae</taxon>
        <taxon>Rhipicephalinae</taxon>
        <taxon>Rhipicephalus</taxon>
        <taxon>Boophilus</taxon>
    </lineage>
</organism>
<feature type="signal peptide" evidence="1">
    <location>
        <begin position="1"/>
        <end position="20"/>
    </location>
</feature>
<evidence type="ECO:0000256" key="1">
    <source>
        <dbReference type="SAM" id="SignalP"/>
    </source>
</evidence>
<feature type="chain" id="PRO_5026176974" evidence="1">
    <location>
        <begin position="21"/>
        <end position="90"/>
    </location>
</feature>
<accession>A0A6G5A1G3</accession>
<dbReference type="EMBL" id="GIKN01002145">
    <property type="protein sequence ID" value="NIE44418.1"/>
    <property type="molecule type" value="Transcribed_RNA"/>
</dbReference>
<sequence>MITPHLLDLTFCLLPMYLFGEYFAQTNFYQTSPLVLSIIKWNSLPSSIVSLTESILFQAALTVFLEGNHPKPKNICMPCKKRNIFHIQIV</sequence>
<protein>
    <submittedName>
        <fullName evidence="2">Putative tick transposon</fullName>
    </submittedName>
</protein>